<dbReference type="Pfam" id="PF04471">
    <property type="entry name" value="Mrr_cat"/>
    <property type="match status" value="1"/>
</dbReference>
<dbReference type="Gene3D" id="3.40.1350.10">
    <property type="match status" value="1"/>
</dbReference>
<evidence type="ECO:0000313" key="3">
    <source>
        <dbReference type="EMBL" id="MFC5449056.1"/>
    </source>
</evidence>
<evidence type="ECO:0000259" key="2">
    <source>
        <dbReference type="Pfam" id="PF04471"/>
    </source>
</evidence>
<keyword evidence="3" id="KW-0378">Hydrolase</keyword>
<gene>
    <name evidence="3" type="ORF">ACFPOG_12345</name>
</gene>
<accession>A0ABW0K940</accession>
<organism evidence="3 4">
    <name type="scientific">Paenibacillus aestuarii</name>
    <dbReference type="NCBI Taxonomy" id="516965"/>
    <lineage>
        <taxon>Bacteria</taxon>
        <taxon>Bacillati</taxon>
        <taxon>Bacillota</taxon>
        <taxon>Bacilli</taxon>
        <taxon>Bacillales</taxon>
        <taxon>Paenibacillaceae</taxon>
        <taxon>Paenibacillus</taxon>
    </lineage>
</organism>
<name>A0ABW0K940_9BACL</name>
<keyword evidence="1" id="KW-0812">Transmembrane</keyword>
<dbReference type="GO" id="GO:0004519">
    <property type="term" value="F:endonuclease activity"/>
    <property type="evidence" value="ECO:0007669"/>
    <property type="project" value="UniProtKB-KW"/>
</dbReference>
<dbReference type="Proteomes" id="UP001596044">
    <property type="component" value="Unassembled WGS sequence"/>
</dbReference>
<dbReference type="RefSeq" id="WP_377524593.1">
    <property type="nucleotide sequence ID" value="NZ_JBHSMJ010000017.1"/>
</dbReference>
<dbReference type="InterPro" id="IPR052906">
    <property type="entry name" value="Type_IV_Methyl-Rstrct_Enzyme"/>
</dbReference>
<reference evidence="4" key="1">
    <citation type="journal article" date="2019" name="Int. J. Syst. Evol. Microbiol.">
        <title>The Global Catalogue of Microorganisms (GCM) 10K type strain sequencing project: providing services to taxonomists for standard genome sequencing and annotation.</title>
        <authorList>
            <consortium name="The Broad Institute Genomics Platform"/>
            <consortium name="The Broad Institute Genome Sequencing Center for Infectious Disease"/>
            <person name="Wu L."/>
            <person name="Ma J."/>
        </authorList>
    </citation>
    <scope>NUCLEOTIDE SEQUENCE [LARGE SCALE GENOMIC DNA]</scope>
    <source>
        <strain evidence="4">KACC 11904</strain>
    </source>
</reference>
<dbReference type="InterPro" id="IPR007560">
    <property type="entry name" value="Restrct_endonuc_IV_Mrr"/>
</dbReference>
<proteinExistence type="predicted"/>
<keyword evidence="3" id="KW-0540">Nuclease</keyword>
<comment type="caution">
    <text evidence="3">The sequence shown here is derived from an EMBL/GenBank/DDBJ whole genome shotgun (WGS) entry which is preliminary data.</text>
</comment>
<feature type="domain" description="Restriction endonuclease type IV Mrr" evidence="2">
    <location>
        <begin position="88"/>
        <end position="195"/>
    </location>
</feature>
<dbReference type="InterPro" id="IPR011335">
    <property type="entry name" value="Restrct_endonuc-II-like"/>
</dbReference>
<dbReference type="SUPFAM" id="SSF52980">
    <property type="entry name" value="Restriction endonuclease-like"/>
    <property type="match status" value="1"/>
</dbReference>
<evidence type="ECO:0000256" key="1">
    <source>
        <dbReference type="SAM" id="Phobius"/>
    </source>
</evidence>
<feature type="transmembrane region" description="Helical" evidence="1">
    <location>
        <begin position="55"/>
        <end position="75"/>
    </location>
</feature>
<evidence type="ECO:0000313" key="4">
    <source>
        <dbReference type="Proteomes" id="UP001596044"/>
    </source>
</evidence>
<keyword evidence="1" id="KW-1133">Transmembrane helix</keyword>
<sequence>MYRWTWKVRRTYRNIKRLVIVFAILVGVLYLKKHFNGPVDLSWTHHIREWLETGLKVIVAVILLVIGYKLTRWYLKQRKYSRSNITTIDKMSGEEFEHYLAHFFSQIGYKTKVTPLSGDYGADLVLKKDGVTTVVQAKRYTGKVDGGAIQEVFTSKNIYGAERALVVSNSYFTKNAVQLARTNGVELWDRTRLIQELAKVGIKDNLTPELQSS</sequence>
<protein>
    <submittedName>
        <fullName evidence="3">Restriction endonuclease</fullName>
    </submittedName>
</protein>
<dbReference type="PANTHER" id="PTHR30015:SF6">
    <property type="entry name" value="SLL1429 PROTEIN"/>
    <property type="match status" value="1"/>
</dbReference>
<dbReference type="EMBL" id="JBHSMJ010000017">
    <property type="protein sequence ID" value="MFC5449056.1"/>
    <property type="molecule type" value="Genomic_DNA"/>
</dbReference>
<dbReference type="PANTHER" id="PTHR30015">
    <property type="entry name" value="MRR RESTRICTION SYSTEM PROTEIN"/>
    <property type="match status" value="1"/>
</dbReference>
<keyword evidence="1" id="KW-0472">Membrane</keyword>
<dbReference type="InterPro" id="IPR011856">
    <property type="entry name" value="tRNA_endonuc-like_dom_sf"/>
</dbReference>
<keyword evidence="4" id="KW-1185">Reference proteome</keyword>
<keyword evidence="3" id="KW-0255">Endonuclease</keyword>